<comment type="caution">
    <text evidence="14">The sequence shown here is derived from an EMBL/GenBank/DDBJ whole genome shotgun (WGS) entry which is preliminary data.</text>
</comment>
<keyword evidence="10" id="KW-0393">Immunoglobulin domain</keyword>
<dbReference type="PANTHER" id="PTHR25466:SF9">
    <property type="entry name" value="FIBRONECTIN TYPE-III DOMAIN-CONTAINING PROTEIN"/>
    <property type="match status" value="1"/>
</dbReference>
<dbReference type="SMART" id="SM00409">
    <property type="entry name" value="IG"/>
    <property type="match status" value="1"/>
</dbReference>
<dbReference type="AlphaFoldDB" id="A0A6G0HKF4"/>
<evidence type="ECO:0000256" key="5">
    <source>
        <dbReference type="ARBA" id="ARBA00022989"/>
    </source>
</evidence>
<comment type="subcellular location">
    <subcellularLocation>
        <location evidence="1">Cell membrane</location>
        <topology evidence="1">Single-pass type I membrane protein</topology>
    </subcellularLocation>
</comment>
<evidence type="ECO:0000256" key="11">
    <source>
        <dbReference type="SAM" id="Phobius"/>
    </source>
</evidence>
<dbReference type="InterPro" id="IPR013106">
    <property type="entry name" value="Ig_V-set"/>
</dbReference>
<dbReference type="GO" id="GO:0042130">
    <property type="term" value="P:negative regulation of T cell proliferation"/>
    <property type="evidence" value="ECO:0007669"/>
    <property type="project" value="TreeGrafter"/>
</dbReference>
<feature type="chain" id="PRO_5026343334" description="Ig-like domain-containing protein" evidence="12">
    <location>
        <begin position="22"/>
        <end position="200"/>
    </location>
</feature>
<dbReference type="Gene3D" id="2.60.40.10">
    <property type="entry name" value="Immunoglobulins"/>
    <property type="match status" value="1"/>
</dbReference>
<evidence type="ECO:0000256" key="8">
    <source>
        <dbReference type="ARBA" id="ARBA00023170"/>
    </source>
</evidence>
<keyword evidence="2" id="KW-1003">Cell membrane</keyword>
<evidence type="ECO:0000256" key="7">
    <source>
        <dbReference type="ARBA" id="ARBA00023157"/>
    </source>
</evidence>
<keyword evidence="5 11" id="KW-1133">Transmembrane helix</keyword>
<gene>
    <name evidence="14" type="ORF">D5F01_LYC23126</name>
</gene>
<dbReference type="Pfam" id="PF07686">
    <property type="entry name" value="V-set"/>
    <property type="match status" value="1"/>
</dbReference>
<dbReference type="GO" id="GO:0042102">
    <property type="term" value="P:positive regulation of T cell proliferation"/>
    <property type="evidence" value="ECO:0007669"/>
    <property type="project" value="TreeGrafter"/>
</dbReference>
<accession>A0A6G0HKF4</accession>
<evidence type="ECO:0000256" key="3">
    <source>
        <dbReference type="ARBA" id="ARBA00022692"/>
    </source>
</evidence>
<dbReference type="InterPro" id="IPR013783">
    <property type="entry name" value="Ig-like_fold"/>
</dbReference>
<keyword evidence="4 12" id="KW-0732">Signal</keyword>
<evidence type="ECO:0000256" key="10">
    <source>
        <dbReference type="ARBA" id="ARBA00023319"/>
    </source>
</evidence>
<dbReference type="EMBL" id="REGW02000023">
    <property type="protein sequence ID" value="KAE8279537.1"/>
    <property type="molecule type" value="Genomic_DNA"/>
</dbReference>
<dbReference type="SMART" id="SM00406">
    <property type="entry name" value="IGv"/>
    <property type="match status" value="1"/>
</dbReference>
<keyword evidence="6 11" id="KW-0472">Membrane</keyword>
<protein>
    <recommendedName>
        <fullName evidence="13">Ig-like domain-containing protein</fullName>
    </recommendedName>
</protein>
<evidence type="ECO:0000313" key="14">
    <source>
        <dbReference type="EMBL" id="KAE8279537.1"/>
    </source>
</evidence>
<dbReference type="Proteomes" id="UP000424527">
    <property type="component" value="Unassembled WGS sequence"/>
</dbReference>
<evidence type="ECO:0000256" key="6">
    <source>
        <dbReference type="ARBA" id="ARBA00023136"/>
    </source>
</evidence>
<dbReference type="PANTHER" id="PTHR25466">
    <property type="entry name" value="T-LYMPHOCYTE ACTIVATION ANTIGEN"/>
    <property type="match status" value="1"/>
</dbReference>
<dbReference type="InterPro" id="IPR051713">
    <property type="entry name" value="T-cell_Activation_Regulation"/>
</dbReference>
<dbReference type="InterPro" id="IPR003599">
    <property type="entry name" value="Ig_sub"/>
</dbReference>
<keyword evidence="3 11" id="KW-0812">Transmembrane</keyword>
<proteinExistence type="predicted"/>
<keyword evidence="7" id="KW-1015">Disulfide bond</keyword>
<name>A0A6G0HKF4_LARCR</name>
<reference evidence="14 15" key="1">
    <citation type="submission" date="2019-07" db="EMBL/GenBank/DDBJ databases">
        <title>Chromosome genome assembly for large yellow croaker.</title>
        <authorList>
            <person name="Xiao S."/>
        </authorList>
    </citation>
    <scope>NUCLEOTIDE SEQUENCE [LARGE SCALE GENOMIC DNA]</scope>
    <source>
        <strain evidence="14">JMULYC20181020</strain>
        <tissue evidence="14">Muscle</tissue>
    </source>
</reference>
<feature type="domain" description="Ig-like" evidence="13">
    <location>
        <begin position="30"/>
        <end position="130"/>
    </location>
</feature>
<dbReference type="GO" id="GO:0031295">
    <property type="term" value="P:T cell costimulation"/>
    <property type="evidence" value="ECO:0007669"/>
    <property type="project" value="TreeGrafter"/>
</dbReference>
<keyword evidence="9" id="KW-0325">Glycoprotein</keyword>
<feature type="transmembrane region" description="Helical" evidence="11">
    <location>
        <begin position="159"/>
        <end position="179"/>
    </location>
</feature>
<evidence type="ECO:0000256" key="12">
    <source>
        <dbReference type="SAM" id="SignalP"/>
    </source>
</evidence>
<dbReference type="GO" id="GO:0071222">
    <property type="term" value="P:cellular response to lipopolysaccharide"/>
    <property type="evidence" value="ECO:0007669"/>
    <property type="project" value="TreeGrafter"/>
</dbReference>
<keyword evidence="8" id="KW-0675">Receptor</keyword>
<evidence type="ECO:0000256" key="1">
    <source>
        <dbReference type="ARBA" id="ARBA00004251"/>
    </source>
</evidence>
<dbReference type="GO" id="GO:0007166">
    <property type="term" value="P:cell surface receptor signaling pathway"/>
    <property type="evidence" value="ECO:0007669"/>
    <property type="project" value="TreeGrafter"/>
</dbReference>
<evidence type="ECO:0000313" key="15">
    <source>
        <dbReference type="Proteomes" id="UP000424527"/>
    </source>
</evidence>
<dbReference type="InterPro" id="IPR036179">
    <property type="entry name" value="Ig-like_dom_sf"/>
</dbReference>
<evidence type="ECO:0000259" key="13">
    <source>
        <dbReference type="PROSITE" id="PS50835"/>
    </source>
</evidence>
<sequence length="200" mass="22352">MTGFERFSVFCGFLFTSVVCASEDQRLLKVDPGQDVPLQCPGPRGASVVLLEWNRPDLKSDGYVFFYRNKRSFENYQHPSFRGRVQLSDPQMKDGDFSVVLNNVTIDDTGTYECQVIVIRPNETTRSEIRHHISLTVTASAGRRAEMSSSGGNSDGNPLVVVGSVLGVLLVLAVVFIVFQRKRKPEERLYKVTDQTAEVT</sequence>
<evidence type="ECO:0000256" key="4">
    <source>
        <dbReference type="ARBA" id="ARBA00022729"/>
    </source>
</evidence>
<organism evidence="14 15">
    <name type="scientific">Larimichthys crocea</name>
    <name type="common">Large yellow croaker</name>
    <name type="synonym">Pseudosciaena crocea</name>
    <dbReference type="NCBI Taxonomy" id="215358"/>
    <lineage>
        <taxon>Eukaryota</taxon>
        <taxon>Metazoa</taxon>
        <taxon>Chordata</taxon>
        <taxon>Craniata</taxon>
        <taxon>Vertebrata</taxon>
        <taxon>Euteleostomi</taxon>
        <taxon>Actinopterygii</taxon>
        <taxon>Neopterygii</taxon>
        <taxon>Teleostei</taxon>
        <taxon>Neoteleostei</taxon>
        <taxon>Acanthomorphata</taxon>
        <taxon>Eupercaria</taxon>
        <taxon>Sciaenidae</taxon>
        <taxon>Larimichthys</taxon>
    </lineage>
</organism>
<dbReference type="SUPFAM" id="SSF48726">
    <property type="entry name" value="Immunoglobulin"/>
    <property type="match status" value="1"/>
</dbReference>
<evidence type="ECO:0000256" key="9">
    <source>
        <dbReference type="ARBA" id="ARBA00023180"/>
    </source>
</evidence>
<dbReference type="PROSITE" id="PS50835">
    <property type="entry name" value="IG_LIKE"/>
    <property type="match status" value="1"/>
</dbReference>
<evidence type="ECO:0000256" key="2">
    <source>
        <dbReference type="ARBA" id="ARBA00022475"/>
    </source>
</evidence>
<dbReference type="GO" id="GO:0006955">
    <property type="term" value="P:immune response"/>
    <property type="evidence" value="ECO:0007669"/>
    <property type="project" value="TreeGrafter"/>
</dbReference>
<dbReference type="GO" id="GO:0009897">
    <property type="term" value="C:external side of plasma membrane"/>
    <property type="evidence" value="ECO:0007669"/>
    <property type="project" value="TreeGrafter"/>
</dbReference>
<feature type="signal peptide" evidence="12">
    <location>
        <begin position="1"/>
        <end position="21"/>
    </location>
</feature>
<keyword evidence="15" id="KW-1185">Reference proteome</keyword>
<dbReference type="InterPro" id="IPR007110">
    <property type="entry name" value="Ig-like_dom"/>
</dbReference>